<feature type="region of interest" description="Disordered" evidence="1">
    <location>
        <begin position="1"/>
        <end position="26"/>
    </location>
</feature>
<evidence type="ECO:0000313" key="2">
    <source>
        <dbReference type="EMBL" id="KAJ8876855.1"/>
    </source>
</evidence>
<dbReference type="EMBL" id="JARBHB010000008">
    <property type="protein sequence ID" value="KAJ8876855.1"/>
    <property type="molecule type" value="Genomic_DNA"/>
</dbReference>
<organism evidence="2 3">
    <name type="scientific">Dryococelus australis</name>
    <dbReference type="NCBI Taxonomy" id="614101"/>
    <lineage>
        <taxon>Eukaryota</taxon>
        <taxon>Metazoa</taxon>
        <taxon>Ecdysozoa</taxon>
        <taxon>Arthropoda</taxon>
        <taxon>Hexapoda</taxon>
        <taxon>Insecta</taxon>
        <taxon>Pterygota</taxon>
        <taxon>Neoptera</taxon>
        <taxon>Polyneoptera</taxon>
        <taxon>Phasmatodea</taxon>
        <taxon>Verophasmatodea</taxon>
        <taxon>Anareolatae</taxon>
        <taxon>Phasmatidae</taxon>
        <taxon>Eurycanthinae</taxon>
        <taxon>Dryococelus</taxon>
    </lineage>
</organism>
<sequence length="77" mass="9073">MQRHEAVKWRSRLDYPSKKQTKRRNVLAPPVEDYEPNVLEPEDTEALQQKLQFFAALLQVTRKTGQNCSANDYVKRI</sequence>
<reference evidence="2 3" key="1">
    <citation type="submission" date="2023-02" db="EMBL/GenBank/DDBJ databases">
        <title>LHISI_Scaffold_Assembly.</title>
        <authorList>
            <person name="Stuart O.P."/>
            <person name="Cleave R."/>
            <person name="Magrath M.J.L."/>
            <person name="Mikheyev A.S."/>
        </authorList>
    </citation>
    <scope>NUCLEOTIDE SEQUENCE [LARGE SCALE GENOMIC DNA]</scope>
    <source>
        <strain evidence="2">Daus_M_001</strain>
        <tissue evidence="2">Leg muscle</tissue>
    </source>
</reference>
<proteinExistence type="predicted"/>
<name>A0ABQ9GXT4_9NEOP</name>
<accession>A0ABQ9GXT4</accession>
<comment type="caution">
    <text evidence="2">The sequence shown here is derived from an EMBL/GenBank/DDBJ whole genome shotgun (WGS) entry which is preliminary data.</text>
</comment>
<evidence type="ECO:0000256" key="1">
    <source>
        <dbReference type="SAM" id="MobiDB-lite"/>
    </source>
</evidence>
<keyword evidence="3" id="KW-1185">Reference proteome</keyword>
<dbReference type="Proteomes" id="UP001159363">
    <property type="component" value="Chromosome 7"/>
</dbReference>
<feature type="compositionally biased region" description="Basic and acidic residues" evidence="1">
    <location>
        <begin position="1"/>
        <end position="17"/>
    </location>
</feature>
<evidence type="ECO:0000313" key="3">
    <source>
        <dbReference type="Proteomes" id="UP001159363"/>
    </source>
</evidence>
<gene>
    <name evidence="2" type="ORF">PR048_021302</name>
</gene>
<protein>
    <submittedName>
        <fullName evidence="2">Uncharacterized protein</fullName>
    </submittedName>
</protein>